<name>A0A090WYY7_9FLAO</name>
<proteinExistence type="predicted"/>
<sequence length="53" mass="6029">MTLVQTINGGKVARQYGVPFLPTAFLMDDNEKIILRNPKKEELDAKLKELFGH</sequence>
<dbReference type="AlphaFoldDB" id="A0A090WYY7"/>
<protein>
    <recommendedName>
        <fullName evidence="3">Thioredoxin family protein</fullName>
    </recommendedName>
</protein>
<dbReference type="Proteomes" id="UP000029643">
    <property type="component" value="Unassembled WGS sequence"/>
</dbReference>
<dbReference type="SUPFAM" id="SSF52833">
    <property type="entry name" value="Thioredoxin-like"/>
    <property type="match status" value="1"/>
</dbReference>
<evidence type="ECO:0008006" key="3">
    <source>
        <dbReference type="Google" id="ProtNLM"/>
    </source>
</evidence>
<reference evidence="1 2" key="1">
    <citation type="journal article" date="2014" name="Genome Announc.">
        <title>Draft Genome Sequences of Marine Flavobacterium Algibacter lectus Strains SS8 and NR4.</title>
        <authorList>
            <person name="Takatani N."/>
            <person name="Nakanishi M."/>
            <person name="Meirelles P."/>
            <person name="Mino S."/>
            <person name="Suda W."/>
            <person name="Oshima K."/>
            <person name="Hattori M."/>
            <person name="Ohkuma M."/>
            <person name="Hosokawa M."/>
            <person name="Miyashita K."/>
            <person name="Thompson F.L."/>
            <person name="Niwa A."/>
            <person name="Sawabe T."/>
            <person name="Sawabe T."/>
        </authorList>
    </citation>
    <scope>NUCLEOTIDE SEQUENCE [LARGE SCALE GENOMIC DNA]</scope>
    <source>
        <strain evidence="2">JCM19274</strain>
    </source>
</reference>
<dbReference type="EMBL" id="BBNU01000022">
    <property type="protein sequence ID" value="GAL82191.1"/>
    <property type="molecule type" value="Genomic_DNA"/>
</dbReference>
<evidence type="ECO:0000313" key="1">
    <source>
        <dbReference type="EMBL" id="GAL82191.1"/>
    </source>
</evidence>
<accession>A0A090WYY7</accession>
<evidence type="ECO:0000313" key="2">
    <source>
        <dbReference type="Proteomes" id="UP000029643"/>
    </source>
</evidence>
<gene>
    <name evidence="1" type="ORF">JCM19274_89</name>
</gene>
<dbReference type="InterPro" id="IPR036249">
    <property type="entry name" value="Thioredoxin-like_sf"/>
</dbReference>
<organism evidence="1 2">
    <name type="scientific">Algibacter lectus</name>
    <dbReference type="NCBI Taxonomy" id="221126"/>
    <lineage>
        <taxon>Bacteria</taxon>
        <taxon>Pseudomonadati</taxon>
        <taxon>Bacteroidota</taxon>
        <taxon>Flavobacteriia</taxon>
        <taxon>Flavobacteriales</taxon>
        <taxon>Flavobacteriaceae</taxon>
        <taxon>Algibacter</taxon>
    </lineage>
</organism>
<dbReference type="Gene3D" id="3.40.30.10">
    <property type="entry name" value="Glutaredoxin"/>
    <property type="match status" value="1"/>
</dbReference>
<comment type="caution">
    <text evidence="1">The sequence shown here is derived from an EMBL/GenBank/DDBJ whole genome shotgun (WGS) entry which is preliminary data.</text>
</comment>